<protein>
    <submittedName>
        <fullName evidence="1">F-box/kelch-repeat protein</fullName>
    </submittedName>
</protein>
<organism evidence="1 2">
    <name type="scientific">Camellia lanceoleosa</name>
    <dbReference type="NCBI Taxonomy" id="1840588"/>
    <lineage>
        <taxon>Eukaryota</taxon>
        <taxon>Viridiplantae</taxon>
        <taxon>Streptophyta</taxon>
        <taxon>Embryophyta</taxon>
        <taxon>Tracheophyta</taxon>
        <taxon>Spermatophyta</taxon>
        <taxon>Magnoliopsida</taxon>
        <taxon>eudicotyledons</taxon>
        <taxon>Gunneridae</taxon>
        <taxon>Pentapetalae</taxon>
        <taxon>asterids</taxon>
        <taxon>Ericales</taxon>
        <taxon>Theaceae</taxon>
        <taxon>Camellia</taxon>
    </lineage>
</organism>
<dbReference type="Proteomes" id="UP001060215">
    <property type="component" value="Chromosome 5"/>
</dbReference>
<evidence type="ECO:0000313" key="1">
    <source>
        <dbReference type="EMBL" id="KAI8011634.1"/>
    </source>
</evidence>
<gene>
    <name evidence="1" type="ORF">LOK49_LG06G03123</name>
</gene>
<comment type="caution">
    <text evidence="1">The sequence shown here is derived from an EMBL/GenBank/DDBJ whole genome shotgun (WGS) entry which is preliminary data.</text>
</comment>
<keyword evidence="2" id="KW-1185">Reference proteome</keyword>
<dbReference type="EMBL" id="CM045762">
    <property type="protein sequence ID" value="KAI8011634.1"/>
    <property type="molecule type" value="Genomic_DNA"/>
</dbReference>
<proteinExistence type="predicted"/>
<accession>A0ACC0HFT8</accession>
<sequence>MVTLGRGNKEKNIRAKLEPNLPNLPEEIILNILSRLPLKSLIQFTCVSKQWCSLIQGFAKSIQRKKVFVCIDNSINSIDEEGHVESILEPKEKFPTHFNLEIFGSCNGLLLILISDDLFLWNPLTRCSKKVMTSVHRGYYAVSGLCFDSSNNEYKVVMAIIHDSTNYGGKFVKIGSFRNKTWTSVYEFPYHVCSMISGPVVNGYLHWFVFKESSDNFPSHQIIYFDPRIDEFKEVPMPQPKHVDGYTILGLGDLNGCLCMSRFNHSSCIFVGNKVEVLVMKEYGMESSWIVLFSIEYLPGKIYDYFVPLCSTKNDEVIMKIFTGLKGYIRAYNPNDNSHRDILNFTYRCSLEAIMYEESLVVPPDYNFETEESEEKE</sequence>
<name>A0ACC0HFT8_9ERIC</name>
<reference evidence="1 2" key="1">
    <citation type="journal article" date="2022" name="Plant J.">
        <title>Chromosome-level genome of Camellia lanceoleosa provides a valuable resource for understanding genome evolution and self-incompatibility.</title>
        <authorList>
            <person name="Gong W."/>
            <person name="Xiao S."/>
            <person name="Wang L."/>
            <person name="Liao Z."/>
            <person name="Chang Y."/>
            <person name="Mo W."/>
            <person name="Hu G."/>
            <person name="Li W."/>
            <person name="Zhao G."/>
            <person name="Zhu H."/>
            <person name="Hu X."/>
            <person name="Ji K."/>
            <person name="Xiang X."/>
            <person name="Song Q."/>
            <person name="Yuan D."/>
            <person name="Jin S."/>
            <person name="Zhang L."/>
        </authorList>
    </citation>
    <scope>NUCLEOTIDE SEQUENCE [LARGE SCALE GENOMIC DNA]</scope>
    <source>
        <strain evidence="1">SQ_2022a</strain>
    </source>
</reference>
<evidence type="ECO:0000313" key="2">
    <source>
        <dbReference type="Proteomes" id="UP001060215"/>
    </source>
</evidence>